<feature type="region of interest" description="Disordered" evidence="1">
    <location>
        <begin position="518"/>
        <end position="544"/>
    </location>
</feature>
<evidence type="ECO:0000256" key="1">
    <source>
        <dbReference type="SAM" id="MobiDB-lite"/>
    </source>
</evidence>
<name>A0A9P6T580_9FUNG</name>
<dbReference type="EMBL" id="JAAAID010000028">
    <property type="protein sequence ID" value="KAG0024150.1"/>
    <property type="molecule type" value="Genomic_DNA"/>
</dbReference>
<organism evidence="2 3">
    <name type="scientific">Entomortierella chlamydospora</name>
    <dbReference type="NCBI Taxonomy" id="101097"/>
    <lineage>
        <taxon>Eukaryota</taxon>
        <taxon>Fungi</taxon>
        <taxon>Fungi incertae sedis</taxon>
        <taxon>Mucoromycota</taxon>
        <taxon>Mortierellomycotina</taxon>
        <taxon>Mortierellomycetes</taxon>
        <taxon>Mortierellales</taxon>
        <taxon>Mortierellaceae</taxon>
        <taxon>Entomortierella</taxon>
    </lineage>
</organism>
<feature type="region of interest" description="Disordered" evidence="1">
    <location>
        <begin position="48"/>
        <end position="214"/>
    </location>
</feature>
<accession>A0A9P6T580</accession>
<feature type="compositionally biased region" description="Low complexity" evidence="1">
    <location>
        <begin position="122"/>
        <end position="145"/>
    </location>
</feature>
<evidence type="ECO:0000313" key="2">
    <source>
        <dbReference type="EMBL" id="KAG0024150.1"/>
    </source>
</evidence>
<feature type="region of interest" description="Disordered" evidence="1">
    <location>
        <begin position="1"/>
        <end position="31"/>
    </location>
</feature>
<feature type="compositionally biased region" description="Polar residues" evidence="1">
    <location>
        <begin position="195"/>
        <end position="206"/>
    </location>
</feature>
<evidence type="ECO:0000313" key="3">
    <source>
        <dbReference type="Proteomes" id="UP000703661"/>
    </source>
</evidence>
<gene>
    <name evidence="2" type="ORF">BGZ80_005697</name>
</gene>
<proteinExistence type="predicted"/>
<dbReference type="PANTHER" id="PTHR12751:SF18">
    <property type="entry name" value="PHOSPHATASE AND ACTIN REGULATOR 1"/>
    <property type="match status" value="1"/>
</dbReference>
<sequence length="614" mass="68562">MPECPAPNTDKQFAPSSLTQQNMVAPPWDKNRTSAQAAALAAEMLEISTSKTPSEKVGDSIKKSKIYGVFGKQSKKKNKKKGDNGAAIVMADNSATAGDHAPHRQHSSSLSKAPSNQTSIYEQMEQQQPQLEQPQPQPQPEQQQQASSVRRASPPGPLVSFPQDPNPSSRRASEEQQPGRLGERVVGPTRHRRQSSIAGRQATQQGHYPVIDRKQRLSVRYSAESERDNMHYQESPTTVPYQIGGFMAQHPSECDLTGALPRPRISPVSTALPTTQDQSYGHIPLLSPTSPQRNSFCSIAGAESGQFSSDAYSFAVSMQESPMTAYRRNSYHQGENFGNRNSIVSVNAPVSRLSMDSSLYMESSGPAIAAPIPMSVALPFSPMPTIPTMVNANLQHRQQQQYLQQQQQLQMHAQHQQFQQFQRAQQQHQQFLQQQQYQQQFMNPLALVSPPQSPSVQDSFHLQHHPYPHPYQFNMHQQPIPSHLYYPSPQHPLQYHAQQQQFMTNMTNANNIQYGPMTTTSTLSPTQNSANPTASPSSCVKPASPSKQIQFSTAQPIVHQTWAADQYDRTSDPNITAHRLTQAIAQKIKLELNQFKSQEMIVHQDSRVHTHFFA</sequence>
<comment type="caution">
    <text evidence="2">The sequence shown here is derived from an EMBL/GenBank/DDBJ whole genome shotgun (WGS) entry which is preliminary data.</text>
</comment>
<dbReference type="Proteomes" id="UP000703661">
    <property type="component" value="Unassembled WGS sequence"/>
</dbReference>
<dbReference type="GO" id="GO:0003779">
    <property type="term" value="F:actin binding"/>
    <property type="evidence" value="ECO:0007669"/>
    <property type="project" value="TreeGrafter"/>
</dbReference>
<dbReference type="PANTHER" id="PTHR12751">
    <property type="entry name" value="PHOSPHATASE AND ACTIN REGULATOR PHACTR"/>
    <property type="match status" value="1"/>
</dbReference>
<protein>
    <submittedName>
        <fullName evidence="2">Uncharacterized protein</fullName>
    </submittedName>
</protein>
<feature type="compositionally biased region" description="Polar residues" evidence="1">
    <location>
        <begin position="518"/>
        <end position="538"/>
    </location>
</feature>
<dbReference type="GO" id="GO:0030036">
    <property type="term" value="P:actin cytoskeleton organization"/>
    <property type="evidence" value="ECO:0007669"/>
    <property type="project" value="TreeGrafter"/>
</dbReference>
<dbReference type="AlphaFoldDB" id="A0A9P6T580"/>
<feature type="compositionally biased region" description="Basic and acidic residues" evidence="1">
    <location>
        <begin position="53"/>
        <end position="62"/>
    </location>
</feature>
<reference evidence="2" key="1">
    <citation type="journal article" date="2020" name="Fungal Divers.">
        <title>Resolving the Mortierellaceae phylogeny through synthesis of multi-gene phylogenetics and phylogenomics.</title>
        <authorList>
            <person name="Vandepol N."/>
            <person name="Liber J."/>
            <person name="Desiro A."/>
            <person name="Na H."/>
            <person name="Kennedy M."/>
            <person name="Barry K."/>
            <person name="Grigoriev I.V."/>
            <person name="Miller A.N."/>
            <person name="O'Donnell K."/>
            <person name="Stajich J.E."/>
            <person name="Bonito G."/>
        </authorList>
    </citation>
    <scope>NUCLEOTIDE SEQUENCE</scope>
    <source>
        <strain evidence="2">NRRL 2769</strain>
    </source>
</reference>
<feature type="compositionally biased region" description="Polar residues" evidence="1">
    <location>
        <begin position="9"/>
        <end position="23"/>
    </location>
</feature>
<keyword evidence="3" id="KW-1185">Reference proteome</keyword>
<feature type="compositionally biased region" description="Polar residues" evidence="1">
    <location>
        <begin position="107"/>
        <end position="121"/>
    </location>
</feature>